<proteinExistence type="predicted"/>
<dbReference type="RefSeq" id="WP_092435272.1">
    <property type="nucleotide sequence ID" value="NZ_FMYP01000005.1"/>
</dbReference>
<dbReference type="NCBIfam" id="NF008752">
    <property type="entry name" value="PRK11784.1-4"/>
    <property type="match status" value="1"/>
</dbReference>
<name>A0A1G6GYU7_9BACT</name>
<reference evidence="3 4" key="1">
    <citation type="submission" date="2016-09" db="EMBL/GenBank/DDBJ databases">
        <authorList>
            <person name="Capua I."/>
            <person name="De Benedictis P."/>
            <person name="Joannis T."/>
            <person name="Lombin L.H."/>
            <person name="Cattoli G."/>
        </authorList>
    </citation>
    <scope>NUCLEOTIDE SEQUENCE [LARGE SCALE GENOMIC DNA]</scope>
    <source>
        <strain evidence="3 4">A7P-90m</strain>
    </source>
</reference>
<dbReference type="NCBIfam" id="NF008750">
    <property type="entry name" value="PRK11784.1-2"/>
    <property type="match status" value="1"/>
</dbReference>
<dbReference type="InterPro" id="IPR027417">
    <property type="entry name" value="P-loop_NTPase"/>
</dbReference>
<dbReference type="Gene3D" id="3.40.50.300">
    <property type="entry name" value="P-loop containing nucleotide triphosphate hydrolases"/>
    <property type="match status" value="1"/>
</dbReference>
<organism evidence="3 4">
    <name type="scientific">Williamwhitmania taraxaci</name>
    <dbReference type="NCBI Taxonomy" id="1640674"/>
    <lineage>
        <taxon>Bacteria</taxon>
        <taxon>Pseudomonadati</taxon>
        <taxon>Bacteroidota</taxon>
        <taxon>Bacteroidia</taxon>
        <taxon>Bacteroidales</taxon>
        <taxon>Williamwhitmaniaceae</taxon>
        <taxon>Williamwhitmania</taxon>
    </lineage>
</organism>
<dbReference type="PANTHER" id="PTHR30401">
    <property type="entry name" value="TRNA 2-SELENOURIDINE SYNTHASE"/>
    <property type="match status" value="1"/>
</dbReference>
<dbReference type="GO" id="GO:0002098">
    <property type="term" value="P:tRNA wobble uridine modification"/>
    <property type="evidence" value="ECO:0007669"/>
    <property type="project" value="InterPro"/>
</dbReference>
<dbReference type="InterPro" id="IPR001763">
    <property type="entry name" value="Rhodanese-like_dom"/>
</dbReference>
<dbReference type="Proteomes" id="UP000199452">
    <property type="component" value="Unassembled WGS sequence"/>
</dbReference>
<dbReference type="PROSITE" id="PS00383">
    <property type="entry name" value="TYR_PHOSPHATASE_1"/>
    <property type="match status" value="1"/>
</dbReference>
<feature type="domain" description="Rhodanese" evidence="2">
    <location>
        <begin position="19"/>
        <end position="135"/>
    </location>
</feature>
<dbReference type="InterPro" id="IPR016130">
    <property type="entry name" value="Tyr_Pase_AS"/>
</dbReference>
<dbReference type="EMBL" id="FMYP01000005">
    <property type="protein sequence ID" value="SDB87227.1"/>
    <property type="molecule type" value="Genomic_DNA"/>
</dbReference>
<dbReference type="InterPro" id="IPR036873">
    <property type="entry name" value="Rhodanese-like_dom_sf"/>
</dbReference>
<dbReference type="SUPFAM" id="SSF52540">
    <property type="entry name" value="P-loop containing nucleoside triphosphate hydrolases"/>
    <property type="match status" value="1"/>
</dbReference>
<dbReference type="AlphaFoldDB" id="A0A1G6GYU7"/>
<dbReference type="OrthoDB" id="1450994at2"/>
<dbReference type="PROSITE" id="PS50206">
    <property type="entry name" value="RHODANESE_3"/>
    <property type="match status" value="1"/>
</dbReference>
<sequence>MSFSSLSPSEFLEQRTTKVVLDVRSPGEYAKAHILDAINLPLFTDEERALVGTTYTRQGHDIAVELGLQLVGPKLHKFVKKARKLANGSDMIIHCWRGGMRSASMAWLMDTAGFNVATLRGGYKAYRKLCQDWFEMPWRLYVLSGATGSGKTEVLHHLKRLGEQVVDLEGLANHKGSAFGALGQNPQPSTEMFENLLFEELSKLDPHRPIWIEDESVSIGSVFIPNSFFKRMILSPVLLMRVPKEIRVERLVHEYGLFSKEQLLGCIHKIEKRLGGDAVTACVEAIEAGELHIVAELTLHYYDKSYSFSLERRNPTKLHYLNTTTSDMAENAVQLKIEALEVNFEE</sequence>
<protein>
    <submittedName>
        <fullName evidence="3">tRNA 2-selenouridine synthase</fullName>
    </submittedName>
</protein>
<evidence type="ECO:0000313" key="4">
    <source>
        <dbReference type="Proteomes" id="UP000199452"/>
    </source>
</evidence>
<dbReference type="Pfam" id="PF00581">
    <property type="entry name" value="Rhodanese"/>
    <property type="match status" value="1"/>
</dbReference>
<dbReference type="GO" id="GO:0043828">
    <property type="term" value="F:tRNA 2-selenouridine synthase activity"/>
    <property type="evidence" value="ECO:0007669"/>
    <property type="project" value="InterPro"/>
</dbReference>
<evidence type="ECO:0000259" key="2">
    <source>
        <dbReference type="PROSITE" id="PS50206"/>
    </source>
</evidence>
<dbReference type="Gene3D" id="3.40.250.10">
    <property type="entry name" value="Rhodanese-like domain"/>
    <property type="match status" value="1"/>
</dbReference>
<dbReference type="SMART" id="SM00450">
    <property type="entry name" value="RHOD"/>
    <property type="match status" value="1"/>
</dbReference>
<dbReference type="SUPFAM" id="SSF52821">
    <property type="entry name" value="Rhodanese/Cell cycle control phosphatase"/>
    <property type="match status" value="1"/>
</dbReference>
<keyword evidence="4" id="KW-1185">Reference proteome</keyword>
<dbReference type="Pfam" id="PF26341">
    <property type="entry name" value="AAA_SelU"/>
    <property type="match status" value="1"/>
</dbReference>
<dbReference type="NCBIfam" id="TIGR03167">
    <property type="entry name" value="tRNA_sel_U_synt"/>
    <property type="match status" value="1"/>
</dbReference>
<evidence type="ECO:0000313" key="3">
    <source>
        <dbReference type="EMBL" id="SDB87227.1"/>
    </source>
</evidence>
<dbReference type="InterPro" id="IPR058840">
    <property type="entry name" value="AAA_SelU"/>
</dbReference>
<dbReference type="PANTHER" id="PTHR30401:SF0">
    <property type="entry name" value="TRNA 2-SELENOURIDINE SYNTHASE"/>
    <property type="match status" value="1"/>
</dbReference>
<evidence type="ECO:0000256" key="1">
    <source>
        <dbReference type="ARBA" id="ARBA00023266"/>
    </source>
</evidence>
<dbReference type="InterPro" id="IPR017582">
    <property type="entry name" value="SelU"/>
</dbReference>
<accession>A0A1G6GYU7</accession>
<dbReference type="STRING" id="1640674.SAMN05216323_100554"/>
<gene>
    <name evidence="3" type="ORF">SAMN05216323_100554</name>
</gene>
<keyword evidence="1" id="KW-0711">Selenium</keyword>